<evidence type="ECO:0000313" key="3">
    <source>
        <dbReference type="Proteomes" id="UP000029738"/>
    </source>
</evidence>
<dbReference type="CDD" id="cd00118">
    <property type="entry name" value="LysM"/>
    <property type="match status" value="1"/>
</dbReference>
<dbReference type="EMBL" id="JHEG04000001">
    <property type="protein sequence ID" value="KAF3886726.1"/>
    <property type="molecule type" value="Genomic_DNA"/>
</dbReference>
<dbReference type="InterPro" id="IPR036779">
    <property type="entry name" value="LysM_dom_sf"/>
</dbReference>
<dbReference type="Gene3D" id="3.10.350.10">
    <property type="entry name" value="LysM domain"/>
    <property type="match status" value="1"/>
</dbReference>
<dbReference type="OrthoDB" id="9809850at2"/>
<organism evidence="2">
    <name type="scientific">Tolypothrix bouteillei VB521301</name>
    <dbReference type="NCBI Taxonomy" id="1479485"/>
    <lineage>
        <taxon>Bacteria</taxon>
        <taxon>Bacillati</taxon>
        <taxon>Cyanobacteriota</taxon>
        <taxon>Cyanophyceae</taxon>
        <taxon>Nostocales</taxon>
        <taxon>Tolypothrichaceae</taxon>
        <taxon>Tolypothrix</taxon>
    </lineage>
</organism>
<dbReference type="EMBL" id="JHEG02000048">
    <property type="protein sequence ID" value="KIE10719.1"/>
    <property type="molecule type" value="Genomic_DNA"/>
</dbReference>
<evidence type="ECO:0000313" key="1">
    <source>
        <dbReference type="EMBL" id="KAF3886726.1"/>
    </source>
</evidence>
<evidence type="ECO:0000313" key="2">
    <source>
        <dbReference type="EMBL" id="KIE10719.1"/>
    </source>
</evidence>
<name>A0A0C1QYZ6_9CYAN</name>
<accession>A0A0C1QYZ6</accession>
<proteinExistence type="predicted"/>
<reference evidence="2" key="1">
    <citation type="journal article" date="2015" name="Genome Announc.">
        <title>Draft Genome Sequence of Tolypothrix boutellei Strain VB521301.</title>
        <authorList>
            <person name="Chandrababunaidu M.M."/>
            <person name="Singh D."/>
            <person name="Sen D."/>
            <person name="Bhan S."/>
            <person name="Das S."/>
            <person name="Gupta A."/>
            <person name="Adhikary S.P."/>
            <person name="Tripathy S."/>
        </authorList>
    </citation>
    <scope>NUCLEOTIDE SEQUENCE</scope>
    <source>
        <strain evidence="2">VB521301</strain>
    </source>
</reference>
<dbReference type="AlphaFoldDB" id="A0A0C1QYZ6"/>
<dbReference type="InterPro" id="IPR018392">
    <property type="entry name" value="LysM"/>
</dbReference>
<reference evidence="1" key="2">
    <citation type="submission" date="2019-11" db="EMBL/GenBank/DDBJ databases">
        <title>Improved Assembly of Tolypothrix boutellei genome.</title>
        <authorList>
            <person name="Sarangi A.N."/>
            <person name="Mukherjee M."/>
            <person name="Ghosh S."/>
            <person name="Singh D."/>
            <person name="Das A."/>
            <person name="Kant S."/>
            <person name="Prusty A."/>
            <person name="Tripathy S."/>
        </authorList>
    </citation>
    <scope>NUCLEOTIDE SEQUENCE</scope>
    <source>
        <strain evidence="1">VB521301</strain>
    </source>
</reference>
<dbReference type="Proteomes" id="UP000029738">
    <property type="component" value="Unassembled WGS sequence"/>
</dbReference>
<dbReference type="STRING" id="1479485.DA73_0219685"/>
<protein>
    <submittedName>
        <fullName evidence="1">LysM peptidoglycan-binding domain-containing protein</fullName>
    </submittedName>
    <submittedName>
        <fullName evidence="2">Membrane protein</fullName>
    </submittedName>
</protein>
<comment type="caution">
    <text evidence="2">The sequence shown here is derived from an EMBL/GenBank/DDBJ whole genome shotgun (WGS) entry which is preliminary data.</text>
</comment>
<keyword evidence="3" id="KW-1185">Reference proteome</keyword>
<dbReference type="RefSeq" id="WP_038077424.1">
    <property type="nucleotide sequence ID" value="NZ_JHEG04000001.1"/>
</dbReference>
<gene>
    <name evidence="2" type="ORF">DA73_0219685</name>
    <name evidence="1" type="ORF">DA73_0400015490</name>
</gene>
<sequence length="94" mass="10809">MFSTNSRYYGIKIATMPTASNQTVAYLQRRFLPPSEKLEVLQEHTVTQGDRLDNITARYLGDPEQFWRLCDANNAMHPDELTAQIGQKLRIPLI</sequence>